<evidence type="ECO:0000259" key="4">
    <source>
        <dbReference type="Pfam" id="PF25888"/>
    </source>
</evidence>
<feature type="region of interest" description="Disordered" evidence="2">
    <location>
        <begin position="382"/>
        <end position="423"/>
    </location>
</feature>
<dbReference type="EMBL" id="CAWVOH010000001">
    <property type="protein sequence ID" value="CAK8053563.1"/>
    <property type="molecule type" value="Genomic_DNA"/>
</dbReference>
<name>A0ABP0EMP7_9LACO</name>
<gene>
    <name evidence="5" type="ORF">R54876_GBNLAHCA_00119</name>
</gene>
<reference evidence="5 6" key="1">
    <citation type="submission" date="2024-01" db="EMBL/GenBank/DDBJ databases">
        <authorList>
            <person name="Botero Cardona J."/>
        </authorList>
    </citation>
    <scope>NUCLEOTIDE SEQUENCE [LARGE SCALE GENOMIC DNA]</scope>
    <source>
        <strain evidence="5 6">LMG 33000</strain>
    </source>
</reference>
<dbReference type="InterPro" id="IPR058660">
    <property type="entry name" value="WHD_DnaB"/>
</dbReference>
<comment type="caution">
    <text evidence="5">The sequence shown here is derived from an EMBL/GenBank/DDBJ whole genome shotgun (WGS) entry which is preliminary data.</text>
</comment>
<dbReference type="RefSeq" id="WP_349641127.1">
    <property type="nucleotide sequence ID" value="NZ_CAWVOH010000001.1"/>
</dbReference>
<dbReference type="InterPro" id="IPR006343">
    <property type="entry name" value="DnaB/C_C"/>
</dbReference>
<dbReference type="Pfam" id="PF07261">
    <property type="entry name" value="DnaB_2"/>
    <property type="match status" value="1"/>
</dbReference>
<keyword evidence="6" id="KW-1185">Reference proteome</keyword>
<feature type="region of interest" description="Disordered" evidence="2">
    <location>
        <begin position="258"/>
        <end position="282"/>
    </location>
</feature>
<accession>A0ABP0EMP7</accession>
<protein>
    <submittedName>
        <fullName evidence="5">Replication initiation and membrane attachment protein DnaB (DnaB2)</fullName>
    </submittedName>
</protein>
<evidence type="ECO:0000256" key="2">
    <source>
        <dbReference type="SAM" id="MobiDB-lite"/>
    </source>
</evidence>
<comment type="similarity">
    <text evidence="1">Belongs to the DnaB/DnaD family.</text>
</comment>
<feature type="domain" description="DnaB/C C-terminal" evidence="3">
    <location>
        <begin position="306"/>
        <end position="380"/>
    </location>
</feature>
<evidence type="ECO:0000259" key="3">
    <source>
        <dbReference type="Pfam" id="PF07261"/>
    </source>
</evidence>
<sequence length="438" mass="49297">MRNDESKTELKASAGLLLQSRSLISNSDLERLDDLYLPFLGPNTAALYRLLAKEVTHVDEWQERPDHNFILDSLTMSLPEFVRSRRRLEGAGLLKSYYLQDQLGELYTYQLLAPLSAEDFFKEPLLAGLLYNYLGEERFLQLEKRYGLQGQREIKGEDLSANFLQVYGRQGNRRAPASQIPTSTKPSFDRQASDFDFKGMTALVQGTQEDEVARHRDFILAQQILYGFNEQEMARAVSQATSLADHKIDEGQLQRILASQGQSVKPKEKGPSTTVAAKESSKQPVSTALEALLQAANEMAPMDFLQALKQDNHGFVANNERRILTDLIEKTTLPAPVINILTYQVLVGMDNTSLKRNLVEAIANDWSKAQIKTAEGAIKAIKDRQNRPQSKTNNYRGKPRATRVEPKLVKNEDAHPQSHNQADMQAALAALQQLRTKK</sequence>
<dbReference type="Pfam" id="PF25888">
    <property type="entry name" value="WHD_DnaB"/>
    <property type="match status" value="1"/>
</dbReference>
<feature type="domain" description="Replicative helicase loading/DNA remodeling protein DnaB N-terminal winged helix" evidence="4">
    <location>
        <begin position="27"/>
        <end position="259"/>
    </location>
</feature>
<dbReference type="Proteomes" id="UP001314241">
    <property type="component" value="Unassembled WGS sequence"/>
</dbReference>
<organism evidence="5 6">
    <name type="scientific">Eupransor demetentiae</name>
    <dbReference type="NCBI Taxonomy" id="3109584"/>
    <lineage>
        <taxon>Bacteria</taxon>
        <taxon>Bacillati</taxon>
        <taxon>Bacillota</taxon>
        <taxon>Bacilli</taxon>
        <taxon>Lactobacillales</taxon>
        <taxon>Lactobacillaceae</taxon>
        <taxon>Eupransor</taxon>
    </lineage>
</organism>
<evidence type="ECO:0000313" key="5">
    <source>
        <dbReference type="EMBL" id="CAK8053563.1"/>
    </source>
</evidence>
<evidence type="ECO:0000313" key="6">
    <source>
        <dbReference type="Proteomes" id="UP001314241"/>
    </source>
</evidence>
<proteinExistence type="inferred from homology"/>
<feature type="compositionally biased region" description="Basic and acidic residues" evidence="2">
    <location>
        <begin position="402"/>
        <end position="416"/>
    </location>
</feature>
<evidence type="ECO:0000256" key="1">
    <source>
        <dbReference type="ARBA" id="ARBA00093462"/>
    </source>
</evidence>